<evidence type="ECO:0000313" key="2">
    <source>
        <dbReference type="Proteomes" id="UP001523263"/>
    </source>
</evidence>
<dbReference type="NCBIfam" id="TIGR04267">
    <property type="entry name" value="mod_HExxH"/>
    <property type="match status" value="1"/>
</dbReference>
<keyword evidence="2" id="KW-1185">Reference proteome</keyword>
<name>A0ABT0W4G8_STRGI</name>
<proteinExistence type="predicted"/>
<reference evidence="1 2" key="1">
    <citation type="submission" date="2022-06" db="EMBL/GenBank/DDBJ databases">
        <title>Whole genome sequence of Streptomyces griseoincarnatus RB7AG.</title>
        <authorList>
            <person name="Ray L."/>
            <person name="Behera S."/>
            <person name="Panda A.N."/>
        </authorList>
    </citation>
    <scope>NUCLEOTIDE SEQUENCE [LARGE SCALE GENOMIC DNA]</scope>
    <source>
        <strain evidence="1 2">RB7AG</strain>
    </source>
</reference>
<gene>
    <name evidence="1" type="ORF">NC658_34215</name>
</gene>
<accession>A0ABT0W4G8</accession>
<dbReference type="InterPro" id="IPR026337">
    <property type="entry name" value="AKG_HExxH"/>
</dbReference>
<organism evidence="1 2">
    <name type="scientific">Streptomyces griseoincarnatus</name>
    <dbReference type="NCBI Taxonomy" id="29305"/>
    <lineage>
        <taxon>Bacteria</taxon>
        <taxon>Bacillati</taxon>
        <taxon>Actinomycetota</taxon>
        <taxon>Actinomycetes</taxon>
        <taxon>Kitasatosporales</taxon>
        <taxon>Streptomycetaceae</taxon>
        <taxon>Streptomyces</taxon>
        <taxon>Streptomyces griseoincarnatus group</taxon>
    </lineage>
</organism>
<sequence length="303" mass="33074">MNDIAAALDLDAIAVHRRERTAAALTLLDPGSVLPPDDEDLPLTYALAHHRLEGAENAARRRDTTTLDWYRNTAAPALARLAHSTRLGPRIVIAPNEDEMIRGPHSDTPYYVLGPDTTSAAQSLAALADNAFGHIAVTGLDELVEAHAAVICLTGRRSPDQTLRSFAITRLPATVFTNHTDDAAVLGRDLVHEAAHNWLNDALAALHITIPDGETYFSPWRGTQRPAYGFLHACFAFPLTMIYAARARLDATGAGNAVLADHERQQRPRLDAAQDDFTRAVKLIPDPGLRERLDSVFQHARTL</sequence>
<comment type="caution">
    <text evidence="1">The sequence shown here is derived from an EMBL/GenBank/DDBJ whole genome shotgun (WGS) entry which is preliminary data.</text>
</comment>
<evidence type="ECO:0000313" key="1">
    <source>
        <dbReference type="EMBL" id="MCM2518226.1"/>
    </source>
</evidence>
<dbReference type="EMBL" id="JAMQBH010000042">
    <property type="protein sequence ID" value="MCM2518226.1"/>
    <property type="molecule type" value="Genomic_DNA"/>
</dbReference>
<dbReference type="RefSeq" id="WP_251100431.1">
    <property type="nucleotide sequence ID" value="NZ_JAMQBH010000042.1"/>
</dbReference>
<protein>
    <submittedName>
        <fullName evidence="1">HEXXH motif-containing putative peptide modification protein</fullName>
    </submittedName>
</protein>
<dbReference type="Proteomes" id="UP001523263">
    <property type="component" value="Unassembled WGS sequence"/>
</dbReference>